<dbReference type="GO" id="GO:0030163">
    <property type="term" value="P:protein catabolic process"/>
    <property type="evidence" value="ECO:0007669"/>
    <property type="project" value="UniProtKB-ARBA"/>
</dbReference>
<dbReference type="EMBL" id="NNAY01000365">
    <property type="protein sequence ID" value="OXU28861.1"/>
    <property type="molecule type" value="Genomic_DNA"/>
</dbReference>
<accession>A0A232FDM5</accession>
<dbReference type="InterPro" id="IPR000210">
    <property type="entry name" value="BTB/POZ_dom"/>
</dbReference>
<evidence type="ECO:0008006" key="5">
    <source>
        <dbReference type="Google" id="ProtNLM"/>
    </source>
</evidence>
<dbReference type="InterPro" id="IPR011333">
    <property type="entry name" value="SKP1/BTB/POZ_sf"/>
</dbReference>
<protein>
    <recommendedName>
        <fullName evidence="5">BTB domain-containing protein</fullName>
    </recommendedName>
</protein>
<dbReference type="FunFam" id="3.30.710.10:FF:000159">
    <property type="entry name" value="Speckle-type POZ protein B"/>
    <property type="match status" value="1"/>
</dbReference>
<sequence>MPSKEQGEISIVHAKYKWVIDNFCTGCLKPGECLVSPTFATYYGAKKNDWYVKLYPKGTTDTIKSWISVFLCSSTTTDFKATATFKILNSQNEEFVSHTTDEDIFIEEMSRGFQQFVTIQHIMDRNLGLLTDGRVTIVCELVVNANKENDIVSVMEKMIVMGKCLRLQNELKNLKDTVEDKDKTSSLRFKELEELEQLIGETNYSDVELCVEGKTIRAHKCILALKSPVFAAMFQTEMKEKCENKVQIQDIEYSVFTEMLRYVYSCQVTDIKTMAVELLAAADRYSIDGLKAACERTICSSLSVDNAAKSLQLAERYRLDELRRMAIHFIVRNSKKIVDKPDFQLIGLDTTREILRAVVKYTRVR</sequence>
<dbReference type="SUPFAM" id="SSF54695">
    <property type="entry name" value="POZ domain"/>
    <property type="match status" value="1"/>
</dbReference>
<name>A0A232FDM5_9HYME</name>
<dbReference type="Gene3D" id="6.10.250.3030">
    <property type="match status" value="1"/>
</dbReference>
<dbReference type="Pfam" id="PF22486">
    <property type="entry name" value="MATH_2"/>
    <property type="match status" value="1"/>
</dbReference>
<dbReference type="SUPFAM" id="SSF49599">
    <property type="entry name" value="TRAF domain-like"/>
    <property type="match status" value="1"/>
</dbReference>
<dbReference type="Proteomes" id="UP000215335">
    <property type="component" value="Unassembled WGS sequence"/>
</dbReference>
<gene>
    <name evidence="3" type="ORF">TSAR_009154</name>
</gene>
<reference evidence="3 4" key="1">
    <citation type="journal article" date="2017" name="Curr. Biol.">
        <title>The Evolution of Venom by Co-option of Single-Copy Genes.</title>
        <authorList>
            <person name="Martinson E.O."/>
            <person name="Mrinalini"/>
            <person name="Kelkar Y.D."/>
            <person name="Chang C.H."/>
            <person name="Werren J.H."/>
        </authorList>
    </citation>
    <scope>NUCLEOTIDE SEQUENCE [LARGE SCALE GENOMIC DNA]</scope>
    <source>
        <strain evidence="3 4">Alberta</strain>
        <tissue evidence="3">Whole body</tissue>
    </source>
</reference>
<evidence type="ECO:0000313" key="3">
    <source>
        <dbReference type="EMBL" id="OXU28861.1"/>
    </source>
</evidence>
<evidence type="ECO:0000259" key="1">
    <source>
        <dbReference type="PROSITE" id="PS50097"/>
    </source>
</evidence>
<feature type="domain" description="MATH" evidence="2">
    <location>
        <begin position="13"/>
        <end position="141"/>
    </location>
</feature>
<comment type="caution">
    <text evidence="3">The sequence shown here is derived from an EMBL/GenBank/DDBJ whole genome shotgun (WGS) entry which is preliminary data.</text>
</comment>
<dbReference type="Pfam" id="PF00651">
    <property type="entry name" value="BTB"/>
    <property type="match status" value="1"/>
</dbReference>
<dbReference type="SMART" id="SM00225">
    <property type="entry name" value="BTB"/>
    <property type="match status" value="1"/>
</dbReference>
<dbReference type="STRING" id="543379.A0A232FDM5"/>
<keyword evidence="4" id="KW-1185">Reference proteome</keyword>
<dbReference type="PANTHER" id="PTHR24413">
    <property type="entry name" value="SPECKLE-TYPE POZ PROTEIN"/>
    <property type="match status" value="1"/>
</dbReference>
<dbReference type="PROSITE" id="PS50144">
    <property type="entry name" value="MATH"/>
    <property type="match status" value="1"/>
</dbReference>
<dbReference type="InterPro" id="IPR002083">
    <property type="entry name" value="MATH/TRAF_dom"/>
</dbReference>
<dbReference type="PROSITE" id="PS50097">
    <property type="entry name" value="BTB"/>
    <property type="match status" value="1"/>
</dbReference>
<evidence type="ECO:0000259" key="2">
    <source>
        <dbReference type="PROSITE" id="PS50144"/>
    </source>
</evidence>
<dbReference type="Gene3D" id="3.30.710.10">
    <property type="entry name" value="Potassium Channel Kv1.1, Chain A"/>
    <property type="match status" value="1"/>
</dbReference>
<proteinExistence type="predicted"/>
<dbReference type="Gene3D" id="2.60.210.10">
    <property type="entry name" value="Apoptosis, Tumor Necrosis Factor Receptor Associated Protein 2, Chain A"/>
    <property type="match status" value="1"/>
</dbReference>
<organism evidence="3 4">
    <name type="scientific">Trichomalopsis sarcophagae</name>
    <dbReference type="NCBI Taxonomy" id="543379"/>
    <lineage>
        <taxon>Eukaryota</taxon>
        <taxon>Metazoa</taxon>
        <taxon>Ecdysozoa</taxon>
        <taxon>Arthropoda</taxon>
        <taxon>Hexapoda</taxon>
        <taxon>Insecta</taxon>
        <taxon>Pterygota</taxon>
        <taxon>Neoptera</taxon>
        <taxon>Endopterygota</taxon>
        <taxon>Hymenoptera</taxon>
        <taxon>Apocrita</taxon>
        <taxon>Proctotrupomorpha</taxon>
        <taxon>Chalcidoidea</taxon>
        <taxon>Pteromalidae</taxon>
        <taxon>Pteromalinae</taxon>
        <taxon>Trichomalopsis</taxon>
    </lineage>
</organism>
<dbReference type="InterPro" id="IPR008974">
    <property type="entry name" value="TRAF-like"/>
</dbReference>
<dbReference type="CDD" id="cd00121">
    <property type="entry name" value="MATH"/>
    <property type="match status" value="1"/>
</dbReference>
<evidence type="ECO:0000313" key="4">
    <source>
        <dbReference type="Proteomes" id="UP000215335"/>
    </source>
</evidence>
<dbReference type="CDD" id="cd14733">
    <property type="entry name" value="BACK"/>
    <property type="match status" value="1"/>
</dbReference>
<dbReference type="AlphaFoldDB" id="A0A232FDM5"/>
<feature type="domain" description="BTB" evidence="1">
    <location>
        <begin position="205"/>
        <end position="272"/>
    </location>
</feature>